<keyword evidence="8" id="KW-1185">Reference proteome</keyword>
<evidence type="ECO:0000256" key="1">
    <source>
        <dbReference type="ARBA" id="ARBA00022729"/>
    </source>
</evidence>
<evidence type="ECO:0000313" key="7">
    <source>
        <dbReference type="EMBL" id="SEJ01239.1"/>
    </source>
</evidence>
<dbReference type="PROSITE" id="PS51257">
    <property type="entry name" value="PROKAR_LIPOPROTEIN"/>
    <property type="match status" value="1"/>
</dbReference>
<evidence type="ECO:0000313" key="8">
    <source>
        <dbReference type="Proteomes" id="UP000076630"/>
    </source>
</evidence>
<evidence type="ECO:0000313" key="6">
    <source>
        <dbReference type="EMBL" id="KZE79786.1"/>
    </source>
</evidence>
<dbReference type="AlphaFoldDB" id="A0A161U3K5"/>
<evidence type="ECO:0000313" key="9">
    <source>
        <dbReference type="Proteomes" id="UP000183077"/>
    </source>
</evidence>
<dbReference type="InterPro" id="IPR011990">
    <property type="entry name" value="TPR-like_helical_dom_sf"/>
</dbReference>
<dbReference type="SUPFAM" id="SSF48452">
    <property type="entry name" value="TPR-like"/>
    <property type="match status" value="1"/>
</dbReference>
<dbReference type="InterPro" id="IPR039565">
    <property type="entry name" value="BamD-like"/>
</dbReference>
<keyword evidence="1 4" id="KW-0732">Signal</keyword>
<evidence type="ECO:0000256" key="4">
    <source>
        <dbReference type="SAM" id="SignalP"/>
    </source>
</evidence>
<dbReference type="Proteomes" id="UP000183077">
    <property type="component" value="Unassembled WGS sequence"/>
</dbReference>
<dbReference type="Pfam" id="PF13525">
    <property type="entry name" value="YfiO"/>
    <property type="match status" value="1"/>
</dbReference>
<reference evidence="6 8" key="1">
    <citation type="submission" date="2016-01" db="EMBL/GenBank/DDBJ databases">
        <title>Whole genome sequencing of Myroides marinus L41.</title>
        <authorList>
            <person name="Hong K.W."/>
        </authorList>
    </citation>
    <scope>NUCLEOTIDE SEQUENCE [LARGE SCALE GENOMIC DNA]</scope>
    <source>
        <strain evidence="6 8">L41</strain>
    </source>
</reference>
<keyword evidence="3" id="KW-0998">Cell outer membrane</keyword>
<keyword evidence="2" id="KW-0472">Membrane</keyword>
<accession>A0A161U3K5</accession>
<organism evidence="6 8">
    <name type="scientific">Myroides marinus</name>
    <dbReference type="NCBI Taxonomy" id="703342"/>
    <lineage>
        <taxon>Bacteria</taxon>
        <taxon>Pseudomonadati</taxon>
        <taxon>Bacteroidota</taxon>
        <taxon>Flavobacteriia</taxon>
        <taxon>Flavobacteriales</taxon>
        <taxon>Flavobacteriaceae</taxon>
        <taxon>Myroides</taxon>
    </lineage>
</organism>
<feature type="domain" description="Outer membrane lipoprotein BamD-like" evidence="5">
    <location>
        <begin position="36"/>
        <end position="169"/>
    </location>
</feature>
<dbReference type="Proteomes" id="UP000076630">
    <property type="component" value="Unassembled WGS sequence"/>
</dbReference>
<feature type="signal peptide" evidence="4">
    <location>
        <begin position="1"/>
        <end position="22"/>
    </location>
</feature>
<name>A0A161U3K5_9FLAO</name>
<dbReference type="EMBL" id="LQNU01000059">
    <property type="protein sequence ID" value="KZE79786.1"/>
    <property type="molecule type" value="Genomic_DNA"/>
</dbReference>
<reference evidence="7 9" key="2">
    <citation type="submission" date="2016-10" db="EMBL/GenBank/DDBJ databases">
        <authorList>
            <person name="de Groot N.N."/>
        </authorList>
    </citation>
    <scope>NUCLEOTIDE SEQUENCE [LARGE SCALE GENOMIC DNA]</scope>
    <source>
        <strain evidence="7 9">DSM 23048</strain>
    </source>
</reference>
<sequence length="268" mass="31466">MKKYIGLSILMLSIASCGPMQKALKTDDHEYKKEVANQFYEKKKYRNAIRLYEQLETVYRANPKAEDMFFNFAMATYMTKDYELSSPRFKNFAATYPRSERREEALLMEIKSGLAMSPVYSLDQRVTLEVIEKLQKFIDQYPGSNYVFEANTIMLDLNKKLEKKAYENAKQLNTIGEYTRNYNAAIVALDNFIYDFPGTEYKEDALFYKFDSAYKLAMNSVRYKMEERLKTAKSMHDVLIRFNAETKYKNQATSMLENINTELAKFSK</sequence>
<protein>
    <submittedName>
        <fullName evidence="7">Outer membrane protein assembly factor BamD</fullName>
    </submittedName>
</protein>
<dbReference type="Gene3D" id="1.25.40.10">
    <property type="entry name" value="Tetratricopeptide repeat domain"/>
    <property type="match status" value="1"/>
</dbReference>
<dbReference type="GeneID" id="82257336"/>
<evidence type="ECO:0000259" key="5">
    <source>
        <dbReference type="Pfam" id="PF13525"/>
    </source>
</evidence>
<proteinExistence type="predicted"/>
<dbReference type="EMBL" id="FNYS01000009">
    <property type="protein sequence ID" value="SEJ01239.1"/>
    <property type="molecule type" value="Genomic_DNA"/>
</dbReference>
<gene>
    <name evidence="6" type="ORF">AV926_11445</name>
    <name evidence="7" type="ORF">SAMN04488018_10962</name>
</gene>
<dbReference type="InterPro" id="IPR017689">
    <property type="entry name" value="BamD"/>
</dbReference>
<feature type="chain" id="PRO_5015051654" evidence="4">
    <location>
        <begin position="23"/>
        <end position="268"/>
    </location>
</feature>
<evidence type="ECO:0000256" key="2">
    <source>
        <dbReference type="ARBA" id="ARBA00023136"/>
    </source>
</evidence>
<dbReference type="NCBIfam" id="TIGR03302">
    <property type="entry name" value="OM_YfiO"/>
    <property type="match status" value="1"/>
</dbReference>
<dbReference type="RefSeq" id="WP_038986165.1">
    <property type="nucleotide sequence ID" value="NZ_FNYS01000009.1"/>
</dbReference>
<evidence type="ECO:0000256" key="3">
    <source>
        <dbReference type="ARBA" id="ARBA00023237"/>
    </source>
</evidence>
<dbReference type="OrthoDB" id="9770761at2"/>